<dbReference type="Pfam" id="PF13439">
    <property type="entry name" value="Glyco_transf_4"/>
    <property type="match status" value="1"/>
</dbReference>
<dbReference type="CDD" id="cd03809">
    <property type="entry name" value="GT4_MtfB-like"/>
    <property type="match status" value="1"/>
</dbReference>
<proteinExistence type="predicted"/>
<dbReference type="PANTHER" id="PTHR46401:SF2">
    <property type="entry name" value="GLYCOSYLTRANSFERASE WBBK-RELATED"/>
    <property type="match status" value="1"/>
</dbReference>
<dbReference type="EMBL" id="MFGM01000026">
    <property type="protein sequence ID" value="OGF37025.1"/>
    <property type="molecule type" value="Genomic_DNA"/>
</dbReference>
<dbReference type="Gene3D" id="3.40.50.2000">
    <property type="entry name" value="Glycogen Phosphorylase B"/>
    <property type="match status" value="2"/>
</dbReference>
<dbReference type="SUPFAM" id="SSF53756">
    <property type="entry name" value="UDP-Glycosyltransferase/glycogen phosphorylase"/>
    <property type="match status" value="1"/>
</dbReference>
<evidence type="ECO:0000259" key="3">
    <source>
        <dbReference type="Pfam" id="PF13439"/>
    </source>
</evidence>
<evidence type="ECO:0008006" key="6">
    <source>
        <dbReference type="Google" id="ProtNLM"/>
    </source>
</evidence>
<dbReference type="AlphaFoldDB" id="A0A1F5TDR2"/>
<dbReference type="GO" id="GO:0016757">
    <property type="term" value="F:glycosyltransferase activity"/>
    <property type="evidence" value="ECO:0007669"/>
    <property type="project" value="InterPro"/>
</dbReference>
<dbReference type="Pfam" id="PF00534">
    <property type="entry name" value="Glycos_transf_1"/>
    <property type="match status" value="1"/>
</dbReference>
<organism evidence="4 5">
    <name type="scientific">Candidatus Falkowbacteria bacterium RIFOXYC2_FULL_48_21</name>
    <dbReference type="NCBI Taxonomy" id="1798005"/>
    <lineage>
        <taxon>Bacteria</taxon>
        <taxon>Candidatus Falkowiibacteriota</taxon>
    </lineage>
</organism>
<evidence type="ECO:0000259" key="2">
    <source>
        <dbReference type="Pfam" id="PF00534"/>
    </source>
</evidence>
<keyword evidence="1" id="KW-0808">Transferase</keyword>
<reference evidence="4 5" key="1">
    <citation type="journal article" date="2016" name="Nat. Commun.">
        <title>Thousands of microbial genomes shed light on interconnected biogeochemical processes in an aquifer system.</title>
        <authorList>
            <person name="Anantharaman K."/>
            <person name="Brown C.T."/>
            <person name="Hug L.A."/>
            <person name="Sharon I."/>
            <person name="Castelle C.J."/>
            <person name="Probst A.J."/>
            <person name="Thomas B.C."/>
            <person name="Singh A."/>
            <person name="Wilkins M.J."/>
            <person name="Karaoz U."/>
            <person name="Brodie E.L."/>
            <person name="Williams K.H."/>
            <person name="Hubbard S.S."/>
            <person name="Banfield J.F."/>
        </authorList>
    </citation>
    <scope>NUCLEOTIDE SEQUENCE [LARGE SCALE GENOMIC DNA]</scope>
</reference>
<dbReference type="Proteomes" id="UP000178656">
    <property type="component" value="Unassembled WGS sequence"/>
</dbReference>
<gene>
    <name evidence="4" type="ORF">A2482_02530</name>
</gene>
<evidence type="ECO:0000313" key="5">
    <source>
        <dbReference type="Proteomes" id="UP000178656"/>
    </source>
</evidence>
<dbReference type="GO" id="GO:0009103">
    <property type="term" value="P:lipopolysaccharide biosynthetic process"/>
    <property type="evidence" value="ECO:0007669"/>
    <property type="project" value="TreeGrafter"/>
</dbReference>
<evidence type="ECO:0000256" key="1">
    <source>
        <dbReference type="ARBA" id="ARBA00022679"/>
    </source>
</evidence>
<comment type="caution">
    <text evidence="4">The sequence shown here is derived from an EMBL/GenBank/DDBJ whole genome shotgun (WGS) entry which is preliminary data.</text>
</comment>
<dbReference type="InterPro" id="IPR028098">
    <property type="entry name" value="Glyco_trans_4-like_N"/>
</dbReference>
<evidence type="ECO:0000313" key="4">
    <source>
        <dbReference type="EMBL" id="OGF37025.1"/>
    </source>
</evidence>
<accession>A0A1F5TDR2</accession>
<sequence>MYGSEQFTGIGTYIQRMTDELFKLDNENEYIMFMREPWFSRFVPPNERVKKVLVTSKHYSYAEQVKLPFEFMKAKFDLIHYPHFNAPILFPKKSVCTIHDLTPFTFPGHKAKSGWRNWAYRSVFRATVGKASRVIAVSNSTKLDMVKHFNVAAEKISVIYEGVDERFTIIKNSGIISEVKKKFGITKPYILYVGVWRSHKNIEALVRAFTNLKKTYKIEHQLVVGGREDLHYTNVRKEINASPFKNDIITLGYVENNELPIIYSGADLFVLPSYIEGFGLIAIEAQACGCPVVSTKTSSMPEVLGDSALFFDPRNVDEMTAQIYRALIEPGTREDLIFRGKNNATRFRWKKCAVETLHAYKETN</sequence>
<feature type="domain" description="Glycosyltransferase subfamily 4-like N-terminal" evidence="3">
    <location>
        <begin position="9"/>
        <end position="165"/>
    </location>
</feature>
<dbReference type="PANTHER" id="PTHR46401">
    <property type="entry name" value="GLYCOSYLTRANSFERASE WBBK-RELATED"/>
    <property type="match status" value="1"/>
</dbReference>
<feature type="domain" description="Glycosyl transferase family 1" evidence="2">
    <location>
        <begin position="180"/>
        <end position="341"/>
    </location>
</feature>
<dbReference type="InterPro" id="IPR001296">
    <property type="entry name" value="Glyco_trans_1"/>
</dbReference>
<name>A0A1F5TDR2_9BACT</name>
<protein>
    <recommendedName>
        <fullName evidence="6">Glycosyl transferase family 1</fullName>
    </recommendedName>
</protein>